<evidence type="ECO:0000313" key="9">
    <source>
        <dbReference type="Proteomes" id="UP001163266"/>
    </source>
</evidence>
<dbReference type="EMBL" id="CP110257">
    <property type="protein sequence ID" value="UZD53668.1"/>
    <property type="molecule type" value="Genomic_DNA"/>
</dbReference>
<keyword evidence="9" id="KW-1185">Reference proteome</keyword>
<evidence type="ECO:0000256" key="1">
    <source>
        <dbReference type="ARBA" id="ARBA00004651"/>
    </source>
</evidence>
<feature type="domain" description="ABC transmembrane type-1" evidence="7">
    <location>
        <begin position="158"/>
        <end position="346"/>
    </location>
</feature>
<proteinExistence type="inferred from homology"/>
<keyword evidence="4 5" id="KW-0472">Membrane</keyword>
<evidence type="ECO:0000256" key="5">
    <source>
        <dbReference type="RuleBase" id="RU363032"/>
    </source>
</evidence>
<reference evidence="8" key="1">
    <citation type="submission" date="2022-10" db="EMBL/GenBank/DDBJ databases">
        <title>Complete genome sequence of Schlegelella aquatica LMG 23380.</title>
        <authorList>
            <person name="Musilova J."/>
            <person name="Kourilova X."/>
            <person name="Bezdicek M."/>
            <person name="Hermankova K."/>
            <person name="Obruca S."/>
            <person name="Sedlar K."/>
        </authorList>
    </citation>
    <scope>NUCLEOTIDE SEQUENCE</scope>
    <source>
        <strain evidence="8">LMG 23380</strain>
    </source>
</reference>
<evidence type="ECO:0000313" key="8">
    <source>
        <dbReference type="EMBL" id="UZD53668.1"/>
    </source>
</evidence>
<dbReference type="PROSITE" id="PS50928">
    <property type="entry name" value="ABC_TM1"/>
    <property type="match status" value="1"/>
</dbReference>
<feature type="transmembrane region" description="Helical" evidence="5">
    <location>
        <begin position="283"/>
        <end position="304"/>
    </location>
</feature>
<feature type="transmembrane region" description="Helical" evidence="5">
    <location>
        <begin position="160"/>
        <end position="186"/>
    </location>
</feature>
<dbReference type="Pfam" id="PF00528">
    <property type="entry name" value="BPD_transp_1"/>
    <property type="match status" value="1"/>
</dbReference>
<dbReference type="InterPro" id="IPR000515">
    <property type="entry name" value="MetI-like"/>
</dbReference>
<dbReference type="CDD" id="cd06261">
    <property type="entry name" value="TM_PBP2"/>
    <property type="match status" value="1"/>
</dbReference>
<dbReference type="Pfam" id="PF12911">
    <property type="entry name" value="OppC_N"/>
    <property type="match status" value="1"/>
</dbReference>
<evidence type="ECO:0000256" key="6">
    <source>
        <dbReference type="SAM" id="MobiDB-lite"/>
    </source>
</evidence>
<dbReference type="RefSeq" id="WP_264891251.1">
    <property type="nucleotide sequence ID" value="NZ_CP110257.1"/>
</dbReference>
<keyword evidence="2 5" id="KW-0812">Transmembrane</keyword>
<comment type="subcellular location">
    <subcellularLocation>
        <location evidence="1 5">Cell membrane</location>
        <topology evidence="1 5">Multi-pass membrane protein</topology>
    </subcellularLocation>
</comment>
<keyword evidence="5" id="KW-0813">Transport</keyword>
<dbReference type="Proteomes" id="UP001163266">
    <property type="component" value="Chromosome"/>
</dbReference>
<dbReference type="InterPro" id="IPR035906">
    <property type="entry name" value="MetI-like_sf"/>
</dbReference>
<name>A0ABY6MMD3_9BURK</name>
<dbReference type="PANTHER" id="PTHR30325">
    <property type="entry name" value="MEMBRANE COMPONENT OF ABC TRANSPORTER"/>
    <property type="match status" value="1"/>
</dbReference>
<evidence type="ECO:0000256" key="2">
    <source>
        <dbReference type="ARBA" id="ARBA00022692"/>
    </source>
</evidence>
<gene>
    <name evidence="8" type="ORF">OMP39_08110</name>
</gene>
<dbReference type="InterPro" id="IPR025966">
    <property type="entry name" value="OppC_N"/>
</dbReference>
<organism evidence="8 9">
    <name type="scientific">Caldimonas aquatica</name>
    <dbReference type="NCBI Taxonomy" id="376175"/>
    <lineage>
        <taxon>Bacteria</taxon>
        <taxon>Pseudomonadati</taxon>
        <taxon>Pseudomonadota</taxon>
        <taxon>Betaproteobacteria</taxon>
        <taxon>Burkholderiales</taxon>
        <taxon>Sphaerotilaceae</taxon>
        <taxon>Caldimonas</taxon>
    </lineage>
</organism>
<dbReference type="Gene3D" id="1.10.3720.10">
    <property type="entry name" value="MetI-like"/>
    <property type="match status" value="1"/>
</dbReference>
<feature type="transmembrane region" description="Helical" evidence="5">
    <location>
        <begin position="37"/>
        <end position="55"/>
    </location>
</feature>
<feature type="region of interest" description="Disordered" evidence="6">
    <location>
        <begin position="1"/>
        <end position="21"/>
    </location>
</feature>
<keyword evidence="3 5" id="KW-1133">Transmembrane helix</keyword>
<evidence type="ECO:0000259" key="7">
    <source>
        <dbReference type="PROSITE" id="PS50928"/>
    </source>
</evidence>
<evidence type="ECO:0000256" key="4">
    <source>
        <dbReference type="ARBA" id="ARBA00023136"/>
    </source>
</evidence>
<dbReference type="SUPFAM" id="SSF161098">
    <property type="entry name" value="MetI-like"/>
    <property type="match status" value="1"/>
</dbReference>
<feature type="compositionally biased region" description="Basic and acidic residues" evidence="6">
    <location>
        <begin position="353"/>
        <end position="369"/>
    </location>
</feature>
<protein>
    <submittedName>
        <fullName evidence="8">ABC transporter permease</fullName>
    </submittedName>
</protein>
<feature type="transmembrane region" description="Helical" evidence="5">
    <location>
        <begin position="207"/>
        <end position="232"/>
    </location>
</feature>
<feature type="transmembrane region" description="Helical" evidence="5">
    <location>
        <begin position="324"/>
        <end position="344"/>
    </location>
</feature>
<accession>A0ABY6MMD3</accession>
<dbReference type="PANTHER" id="PTHR30325:SF0">
    <property type="entry name" value="INNER MEMBRANE ABC TRANSPORTER PERMEASE PROTEIN YEJE"/>
    <property type="match status" value="1"/>
</dbReference>
<sequence>MTIATPSGPLAAAAPTAPAPSVSPARRAWLRFKRRRLGYWSFVIFCVLVVLSLGAELLSNDKPLVVRYEGQWYFPLIHNPPETVFGGDFETPTDYLDPFIHEQLQRGDNFAVYPPNPYHHGTINYFATEPNPAPPSSQNLLGTDDRGRDVLARLLYGFRISVLFALALTAIGVVLGVVTGAIQGYYGGRTDLAFQRFIEIWGAMPELYLLIIFSALFSPSITLLLVLLSLFGWMGLSDYVRAEFLRNRQLDYVRAARALGLSNWQIIWRHILPNSLTPVVTFLPFRMSAAILALTSLDFLGLGVPPGTPSLGELLAQGKNNLDAWWISLSTFAVLVITLLLLTFTGDALRDALDPRTPDDPKAGRRRAAELSPPGVAVSATAKPEVRR</sequence>
<comment type="similarity">
    <text evidence="5">Belongs to the binding-protein-dependent transport system permease family.</text>
</comment>
<evidence type="ECO:0000256" key="3">
    <source>
        <dbReference type="ARBA" id="ARBA00022989"/>
    </source>
</evidence>
<feature type="region of interest" description="Disordered" evidence="6">
    <location>
        <begin position="353"/>
        <end position="388"/>
    </location>
</feature>